<dbReference type="RefSeq" id="WP_095161476.1">
    <property type="nucleotide sequence ID" value="NZ_JASHIF010000020.1"/>
</dbReference>
<organism evidence="2 3">
    <name type="scientific">Flectobacillus roseus</name>
    <dbReference type="NCBI Taxonomy" id="502259"/>
    <lineage>
        <taxon>Bacteria</taxon>
        <taxon>Pseudomonadati</taxon>
        <taxon>Bacteroidota</taxon>
        <taxon>Cytophagia</taxon>
        <taxon>Cytophagales</taxon>
        <taxon>Flectobacillaceae</taxon>
        <taxon>Flectobacillus</taxon>
    </lineage>
</organism>
<accession>A0ABT6YDR3</accession>
<keyword evidence="3" id="KW-1185">Reference proteome</keyword>
<dbReference type="Proteomes" id="UP001236507">
    <property type="component" value="Unassembled WGS sequence"/>
</dbReference>
<comment type="caution">
    <text evidence="2">The sequence shown here is derived from an EMBL/GenBank/DDBJ whole genome shotgun (WGS) entry which is preliminary data.</text>
</comment>
<gene>
    <name evidence="2" type="ORF">QM524_20330</name>
</gene>
<feature type="chain" id="PRO_5047413178" description="DUF4177 domain-containing protein" evidence="1">
    <location>
        <begin position="21"/>
        <end position="123"/>
    </location>
</feature>
<evidence type="ECO:0008006" key="4">
    <source>
        <dbReference type="Google" id="ProtNLM"/>
    </source>
</evidence>
<evidence type="ECO:0000313" key="2">
    <source>
        <dbReference type="EMBL" id="MDI9861579.1"/>
    </source>
</evidence>
<name>A0ABT6YDR3_9BACT</name>
<proteinExistence type="predicted"/>
<evidence type="ECO:0000313" key="3">
    <source>
        <dbReference type="Proteomes" id="UP001236507"/>
    </source>
</evidence>
<dbReference type="EMBL" id="JASHIF010000020">
    <property type="protein sequence ID" value="MDI9861579.1"/>
    <property type="molecule type" value="Genomic_DNA"/>
</dbReference>
<reference evidence="2 3" key="1">
    <citation type="submission" date="2023-05" db="EMBL/GenBank/DDBJ databases">
        <title>Novel species of genus Flectobacillus isolated from stream in China.</title>
        <authorList>
            <person name="Lu H."/>
        </authorList>
    </citation>
    <scope>NUCLEOTIDE SEQUENCE [LARGE SCALE GENOMIC DNA]</scope>
    <source>
        <strain evidence="2 3">KCTC 42575</strain>
    </source>
</reference>
<sequence>MKKIMLALCFWLLGIVFAKAQTIYVNGQSLNAIRNVNYITIKAEKAWLATKLSVFLDYGQGNSPREQEVTDANRKPLFFNSKVEIFNLMDRQGWELVDTYEEIKEGKTFILHIFKRKILPRVK</sequence>
<feature type="signal peptide" evidence="1">
    <location>
        <begin position="1"/>
        <end position="20"/>
    </location>
</feature>
<evidence type="ECO:0000256" key="1">
    <source>
        <dbReference type="SAM" id="SignalP"/>
    </source>
</evidence>
<protein>
    <recommendedName>
        <fullName evidence="4">DUF4177 domain-containing protein</fullName>
    </recommendedName>
</protein>
<keyword evidence="1" id="KW-0732">Signal</keyword>